<dbReference type="GO" id="GO:0016787">
    <property type="term" value="F:hydrolase activity"/>
    <property type="evidence" value="ECO:0007669"/>
    <property type="project" value="UniProtKB-KW"/>
</dbReference>
<evidence type="ECO:0000313" key="5">
    <source>
        <dbReference type="Proteomes" id="UP000241167"/>
    </source>
</evidence>
<dbReference type="PROSITE" id="PS01173">
    <property type="entry name" value="LIPASE_GDXG_HIS"/>
    <property type="match status" value="1"/>
</dbReference>
<dbReference type="InterPro" id="IPR002168">
    <property type="entry name" value="Lipase_GDXG_HIS_AS"/>
</dbReference>
<accession>A0A2P7QN27</accession>
<dbReference type="PANTHER" id="PTHR48081">
    <property type="entry name" value="AB HYDROLASE SUPERFAMILY PROTEIN C4A8.06C"/>
    <property type="match status" value="1"/>
</dbReference>
<dbReference type="OrthoDB" id="9806180at2"/>
<comment type="similarity">
    <text evidence="1">Belongs to the 'GDXG' lipolytic enzyme family.</text>
</comment>
<keyword evidence="5" id="KW-1185">Reference proteome</keyword>
<dbReference type="InterPro" id="IPR029058">
    <property type="entry name" value="AB_hydrolase_fold"/>
</dbReference>
<dbReference type="AlphaFoldDB" id="A0A2P7QN27"/>
<protein>
    <submittedName>
        <fullName evidence="4">Lipase</fullName>
    </submittedName>
</protein>
<organism evidence="4 5">
    <name type="scientific">Allosphingosinicella deserti</name>
    <dbReference type="NCBI Taxonomy" id="2116704"/>
    <lineage>
        <taxon>Bacteria</taxon>
        <taxon>Pseudomonadati</taxon>
        <taxon>Pseudomonadota</taxon>
        <taxon>Alphaproteobacteria</taxon>
        <taxon>Sphingomonadales</taxon>
        <taxon>Sphingomonadaceae</taxon>
        <taxon>Allosphingosinicella</taxon>
    </lineage>
</organism>
<dbReference type="InterPro" id="IPR050300">
    <property type="entry name" value="GDXG_lipolytic_enzyme"/>
</dbReference>
<proteinExistence type="inferred from homology"/>
<dbReference type="Pfam" id="PF07859">
    <property type="entry name" value="Abhydrolase_3"/>
    <property type="match status" value="1"/>
</dbReference>
<feature type="domain" description="Alpha/beta hydrolase fold-3" evidence="3">
    <location>
        <begin position="91"/>
        <end position="294"/>
    </location>
</feature>
<evidence type="ECO:0000256" key="2">
    <source>
        <dbReference type="ARBA" id="ARBA00022801"/>
    </source>
</evidence>
<dbReference type="SUPFAM" id="SSF53474">
    <property type="entry name" value="alpha/beta-Hydrolases"/>
    <property type="match status" value="1"/>
</dbReference>
<evidence type="ECO:0000256" key="1">
    <source>
        <dbReference type="ARBA" id="ARBA00010515"/>
    </source>
</evidence>
<comment type="caution">
    <text evidence="4">The sequence shown here is derived from an EMBL/GenBank/DDBJ whole genome shotgun (WGS) entry which is preliminary data.</text>
</comment>
<gene>
    <name evidence="4" type="ORF">C7I55_12120</name>
</gene>
<dbReference type="Gene3D" id="3.40.50.1820">
    <property type="entry name" value="alpha/beta hydrolase"/>
    <property type="match status" value="1"/>
</dbReference>
<dbReference type="PANTHER" id="PTHR48081:SF8">
    <property type="entry name" value="ALPHA_BETA HYDROLASE FOLD-3 DOMAIN-CONTAINING PROTEIN-RELATED"/>
    <property type="match status" value="1"/>
</dbReference>
<evidence type="ECO:0000259" key="3">
    <source>
        <dbReference type="Pfam" id="PF07859"/>
    </source>
</evidence>
<dbReference type="Proteomes" id="UP000241167">
    <property type="component" value="Unassembled WGS sequence"/>
</dbReference>
<reference evidence="4 5" key="1">
    <citation type="submission" date="2018-03" db="EMBL/GenBank/DDBJ databases">
        <title>The draft genome of Sphingosinicella sp. GL-C-18.</title>
        <authorList>
            <person name="Liu L."/>
            <person name="Li L."/>
            <person name="Liang L."/>
            <person name="Zhang X."/>
            <person name="Wang T."/>
        </authorList>
    </citation>
    <scope>NUCLEOTIDE SEQUENCE [LARGE SCALE GENOMIC DNA]</scope>
    <source>
        <strain evidence="4 5">GL-C-18</strain>
    </source>
</reference>
<dbReference type="InterPro" id="IPR013094">
    <property type="entry name" value="AB_hydrolase_3"/>
</dbReference>
<sequence>MGADCLNRSAEPSVRPDVGAFLDFLNALPGPRSSEAGLDAAREMMRKSRDVADAPVEPLVVIRDLSCPGPGGDIPLRLYDARETRAPGPLLLFFHGGGFVLGDLYTHEPFCTMLAKALDLPVLAVDYRLAPEHPFPAGPDDCIAAARWASASPDALGRGITGLIPCGDSAGGNFAIVVSLALRDSPAAVPVLAQWPIYPAADPAKGYPSFTDFAEGYLLTRDDMGWFEECYRADRNDWRYAPLLKDQTGMPPTLVLTAGLDPIRDQGRAYAAALVQSGVRTVFREATGNIHGFISLRKAIPSSDTDVRGAIEALKLIIEEAQAQ</sequence>
<dbReference type="EMBL" id="PXYI01000004">
    <property type="protein sequence ID" value="PSJ39365.1"/>
    <property type="molecule type" value="Genomic_DNA"/>
</dbReference>
<name>A0A2P7QN27_9SPHN</name>
<evidence type="ECO:0000313" key="4">
    <source>
        <dbReference type="EMBL" id="PSJ39365.1"/>
    </source>
</evidence>
<keyword evidence="2" id="KW-0378">Hydrolase</keyword>